<dbReference type="RefSeq" id="WP_378984220.1">
    <property type="nucleotide sequence ID" value="NZ_JBHSBW010000009.1"/>
</dbReference>
<dbReference type="Pfam" id="PF00534">
    <property type="entry name" value="Glycos_transf_1"/>
    <property type="match status" value="1"/>
</dbReference>
<keyword evidence="2" id="KW-0808">Transferase</keyword>
<keyword evidence="2" id="KW-0328">Glycosyltransferase</keyword>
<dbReference type="EC" id="2.4.-.-" evidence="2"/>
<accession>A0ABV8PAH2</accession>
<dbReference type="PANTHER" id="PTHR45947">
    <property type="entry name" value="SULFOQUINOVOSYL TRANSFERASE SQD2"/>
    <property type="match status" value="1"/>
</dbReference>
<gene>
    <name evidence="2" type="ORF">ACFOWA_08975</name>
</gene>
<dbReference type="EMBL" id="JBHSBW010000009">
    <property type="protein sequence ID" value="MFC4211311.1"/>
    <property type="molecule type" value="Genomic_DNA"/>
</dbReference>
<feature type="domain" description="Glycosyl transferase family 1" evidence="1">
    <location>
        <begin position="195"/>
        <end position="360"/>
    </location>
</feature>
<dbReference type="GO" id="GO:0016757">
    <property type="term" value="F:glycosyltransferase activity"/>
    <property type="evidence" value="ECO:0007669"/>
    <property type="project" value="UniProtKB-KW"/>
</dbReference>
<evidence type="ECO:0000259" key="1">
    <source>
        <dbReference type="Pfam" id="PF00534"/>
    </source>
</evidence>
<comment type="caution">
    <text evidence="2">The sequence shown here is derived from an EMBL/GenBank/DDBJ whole genome shotgun (WGS) entry which is preliminary data.</text>
</comment>
<dbReference type="SUPFAM" id="SSF53756">
    <property type="entry name" value="UDP-Glycosyltransferase/glycogen phosphorylase"/>
    <property type="match status" value="1"/>
</dbReference>
<proteinExistence type="predicted"/>
<evidence type="ECO:0000313" key="2">
    <source>
        <dbReference type="EMBL" id="MFC4211311.1"/>
    </source>
</evidence>
<dbReference type="PANTHER" id="PTHR45947:SF3">
    <property type="entry name" value="SULFOQUINOVOSYL TRANSFERASE SQD2"/>
    <property type="match status" value="1"/>
</dbReference>
<name>A0ABV8PAH2_9SPHI</name>
<reference evidence="3" key="1">
    <citation type="journal article" date="2019" name="Int. J. Syst. Evol. Microbiol.">
        <title>The Global Catalogue of Microorganisms (GCM) 10K type strain sequencing project: providing services to taxonomists for standard genome sequencing and annotation.</title>
        <authorList>
            <consortium name="The Broad Institute Genomics Platform"/>
            <consortium name="The Broad Institute Genome Sequencing Center for Infectious Disease"/>
            <person name="Wu L."/>
            <person name="Ma J."/>
        </authorList>
    </citation>
    <scope>NUCLEOTIDE SEQUENCE [LARGE SCALE GENOMIC DNA]</scope>
    <source>
        <strain evidence="3">CCM 8691</strain>
    </source>
</reference>
<protein>
    <submittedName>
        <fullName evidence="2">Glycosyltransferase family 4 protein</fullName>
        <ecNumber evidence="2">2.4.-.-</ecNumber>
    </submittedName>
</protein>
<dbReference type="CDD" id="cd03801">
    <property type="entry name" value="GT4_PimA-like"/>
    <property type="match status" value="1"/>
</dbReference>
<dbReference type="Proteomes" id="UP001595789">
    <property type="component" value="Unassembled WGS sequence"/>
</dbReference>
<sequence>MKKLVVITTHPIQYYAPLFKLLAQKCNLMVYYTLGLDNENYDIGFAQNIEWDIDLLDGYNYRFLKNSSKSPSSDHFMGIKNSYLNKLISDFDPNAILVYGWAYHSHLNVLLHFKNKTPIWFRGDSTLTDNQSWFKKGIRKAFLKWVYSKVDLAFYVGKANKEYFKSCGIMDEKLIDLPHAVDNNRFSKDKKPEAKEIRNKHNIAKSDILLLFAGKFEAKKSPDLLLDAFIKLQKPNVHLLFVGNGALEKQLKKKAAQHLQNSQSFNIHFMDFQNQSNMPAIYQACDLFCLPSQGPGETWGLAVNEAMACGKAILVSDKVGCHLDLLQESINGFLFKNTDVFSQTYLSQILDKEVLQEMGKKSSDIIKSHSISNQSEIIINRLNNA</sequence>
<evidence type="ECO:0000313" key="3">
    <source>
        <dbReference type="Proteomes" id="UP001595789"/>
    </source>
</evidence>
<organism evidence="2 3">
    <name type="scientific">Pedobacter lithocola</name>
    <dbReference type="NCBI Taxonomy" id="1908239"/>
    <lineage>
        <taxon>Bacteria</taxon>
        <taxon>Pseudomonadati</taxon>
        <taxon>Bacteroidota</taxon>
        <taxon>Sphingobacteriia</taxon>
        <taxon>Sphingobacteriales</taxon>
        <taxon>Sphingobacteriaceae</taxon>
        <taxon>Pedobacter</taxon>
    </lineage>
</organism>
<dbReference type="InterPro" id="IPR001296">
    <property type="entry name" value="Glyco_trans_1"/>
</dbReference>
<keyword evidence="3" id="KW-1185">Reference proteome</keyword>
<dbReference type="InterPro" id="IPR050194">
    <property type="entry name" value="Glycosyltransferase_grp1"/>
</dbReference>
<dbReference type="Gene3D" id="3.40.50.2000">
    <property type="entry name" value="Glycogen Phosphorylase B"/>
    <property type="match status" value="2"/>
</dbReference>